<dbReference type="NCBIfam" id="TIGR02301">
    <property type="entry name" value="TIGR02301 family protein"/>
    <property type="match status" value="1"/>
</dbReference>
<protein>
    <submittedName>
        <fullName evidence="2">Uncharacterized protein (TIGR02301 family)</fullName>
    </submittedName>
</protein>
<feature type="region of interest" description="Disordered" evidence="1">
    <location>
        <begin position="130"/>
        <end position="159"/>
    </location>
</feature>
<evidence type="ECO:0000313" key="3">
    <source>
        <dbReference type="Proteomes" id="UP001228905"/>
    </source>
</evidence>
<dbReference type="InterPro" id="IPR012645">
    <property type="entry name" value="CHP02301"/>
</dbReference>
<evidence type="ECO:0000256" key="1">
    <source>
        <dbReference type="SAM" id="MobiDB-lite"/>
    </source>
</evidence>
<proteinExistence type="predicted"/>
<accession>A0ABU0IXF8</accession>
<dbReference type="Pfam" id="PF09539">
    <property type="entry name" value="DUF2385"/>
    <property type="match status" value="1"/>
</dbReference>
<dbReference type="Proteomes" id="UP001228905">
    <property type="component" value="Unassembled WGS sequence"/>
</dbReference>
<evidence type="ECO:0000313" key="2">
    <source>
        <dbReference type="EMBL" id="MDQ0466692.1"/>
    </source>
</evidence>
<dbReference type="RefSeq" id="WP_307352828.1">
    <property type="nucleotide sequence ID" value="NZ_JAUSVS010000013.1"/>
</dbReference>
<name>A0ABU0IXF8_9CAUL</name>
<keyword evidence="3" id="KW-1185">Reference proteome</keyword>
<dbReference type="EMBL" id="JAUSVS010000013">
    <property type="protein sequence ID" value="MDQ0466692.1"/>
    <property type="molecule type" value="Genomic_DNA"/>
</dbReference>
<gene>
    <name evidence="2" type="ORF">QO010_004488</name>
</gene>
<reference evidence="2 3" key="1">
    <citation type="submission" date="2023-07" db="EMBL/GenBank/DDBJ databases">
        <title>Genomic Encyclopedia of Type Strains, Phase IV (KMG-IV): sequencing the most valuable type-strain genomes for metagenomic binning, comparative biology and taxonomic classification.</title>
        <authorList>
            <person name="Goeker M."/>
        </authorList>
    </citation>
    <scope>NUCLEOTIDE SEQUENCE [LARGE SCALE GENOMIC DNA]</scope>
    <source>
        <strain evidence="2 3">DSM 18695</strain>
    </source>
</reference>
<organism evidence="2 3">
    <name type="scientific">Caulobacter ginsengisoli</name>
    <dbReference type="NCBI Taxonomy" id="400775"/>
    <lineage>
        <taxon>Bacteria</taxon>
        <taxon>Pseudomonadati</taxon>
        <taxon>Pseudomonadota</taxon>
        <taxon>Alphaproteobacteria</taxon>
        <taxon>Caulobacterales</taxon>
        <taxon>Caulobacteraceae</taxon>
        <taxon>Caulobacter</taxon>
    </lineage>
</organism>
<sequence>MTRSVRAGLVIPLVIAGLLAGGPLFTGTALAQERSPVERQTLVDLAYMLGRSHALRQVCAGAGDYYWREKMMALSATEAPEADFDSRLKNAFNAGFASGQTEFPTCTADSRRAEAAAAQKGQGLAAQLASISHPVKRLGSDDPNAQPPADPDADTPAPK</sequence>
<comment type="caution">
    <text evidence="2">The sequence shown here is derived from an EMBL/GenBank/DDBJ whole genome shotgun (WGS) entry which is preliminary data.</text>
</comment>